<sequence>MSAQTIDTVAPTSLIQAIEKVLRSGQITGEDRQVLQAIGSSEHSFSSEEREGIQALRDRLQWGWLQVVD</sequence>
<comment type="caution">
    <text evidence="1">The sequence shown here is derived from an EMBL/GenBank/DDBJ whole genome shotgun (WGS) entry which is preliminary data.</text>
</comment>
<keyword evidence="2" id="KW-1185">Reference proteome</keyword>
<evidence type="ECO:0000313" key="1">
    <source>
        <dbReference type="EMBL" id="MBE9118521.1"/>
    </source>
</evidence>
<evidence type="ECO:0000313" key="2">
    <source>
        <dbReference type="Proteomes" id="UP000654482"/>
    </source>
</evidence>
<reference evidence="1" key="1">
    <citation type="submission" date="2020-10" db="EMBL/GenBank/DDBJ databases">
        <authorList>
            <person name="Castelo-Branco R."/>
            <person name="Eusebio N."/>
            <person name="Adriana R."/>
            <person name="Vieira A."/>
            <person name="Brugerolle De Fraissinette N."/>
            <person name="Rezende De Castro R."/>
            <person name="Schneider M.P."/>
            <person name="Vasconcelos V."/>
            <person name="Leao P.N."/>
        </authorList>
    </citation>
    <scope>NUCLEOTIDE SEQUENCE</scope>
    <source>
        <strain evidence="1">LEGE 07157</strain>
    </source>
</reference>
<protein>
    <submittedName>
        <fullName evidence="1">Uncharacterized protein</fullName>
    </submittedName>
</protein>
<dbReference type="RefSeq" id="WP_194031605.1">
    <property type="nucleotide sequence ID" value="NZ_JADEWZ010000050.1"/>
</dbReference>
<dbReference type="AlphaFoldDB" id="A0A8J7DZJ9"/>
<gene>
    <name evidence="1" type="ORF">IQ249_21765</name>
</gene>
<accession>A0A8J7DZJ9</accession>
<proteinExistence type="predicted"/>
<dbReference type="Proteomes" id="UP000654482">
    <property type="component" value="Unassembled WGS sequence"/>
</dbReference>
<name>A0A8J7DZJ9_9CYAN</name>
<organism evidence="1 2">
    <name type="scientific">Lusitaniella coriacea LEGE 07157</name>
    <dbReference type="NCBI Taxonomy" id="945747"/>
    <lineage>
        <taxon>Bacteria</taxon>
        <taxon>Bacillati</taxon>
        <taxon>Cyanobacteriota</taxon>
        <taxon>Cyanophyceae</taxon>
        <taxon>Spirulinales</taxon>
        <taxon>Lusitaniellaceae</taxon>
        <taxon>Lusitaniella</taxon>
    </lineage>
</organism>
<dbReference type="EMBL" id="JADEWZ010000050">
    <property type="protein sequence ID" value="MBE9118521.1"/>
    <property type="molecule type" value="Genomic_DNA"/>
</dbReference>